<gene>
    <name evidence="1" type="ORF">J2X04_001835</name>
</gene>
<dbReference type="Proteomes" id="UP001267878">
    <property type="component" value="Unassembled WGS sequence"/>
</dbReference>
<dbReference type="Pfam" id="PF07617">
    <property type="entry name" value="DUF1579"/>
    <property type="match status" value="1"/>
</dbReference>
<evidence type="ECO:0000313" key="1">
    <source>
        <dbReference type="EMBL" id="MDR7099488.1"/>
    </source>
</evidence>
<reference evidence="1 2" key="1">
    <citation type="submission" date="2023-07" db="EMBL/GenBank/DDBJ databases">
        <title>Sorghum-associated microbial communities from plants grown in Nebraska, USA.</title>
        <authorList>
            <person name="Schachtman D."/>
        </authorList>
    </citation>
    <scope>NUCLEOTIDE SEQUENCE [LARGE SCALE GENOMIC DNA]</scope>
    <source>
        <strain evidence="1 2">BE187</strain>
    </source>
</reference>
<evidence type="ECO:0008006" key="3">
    <source>
        <dbReference type="Google" id="ProtNLM"/>
    </source>
</evidence>
<sequence length="159" mass="18385">MDMPRPGAEHERLFSRLQGRWSGPEQLAPSPWGEGGAAIGRTHCRVALDGMTLVQEYEEEKDGRVCFRGHGVFLIEPGSGDVLWWWFDSMGFPPEPARGRWDGDTLLFEKKTPRGEARYRYDFASDGYRFTIENRFPGQGEFSEFMHGNYRRDLNNDFE</sequence>
<keyword evidence="2" id="KW-1185">Reference proteome</keyword>
<accession>A0ABU1VQH6</accession>
<organism evidence="1 2">
    <name type="scientific">Agrilutibacter niabensis</name>
    <dbReference type="NCBI Taxonomy" id="380628"/>
    <lineage>
        <taxon>Bacteria</taxon>
        <taxon>Pseudomonadati</taxon>
        <taxon>Pseudomonadota</taxon>
        <taxon>Gammaproteobacteria</taxon>
        <taxon>Lysobacterales</taxon>
        <taxon>Lysobacteraceae</taxon>
        <taxon>Agrilutibacter</taxon>
    </lineage>
</organism>
<dbReference type="InterPro" id="IPR011473">
    <property type="entry name" value="DUF1579"/>
</dbReference>
<dbReference type="EMBL" id="JAVDVW010000001">
    <property type="protein sequence ID" value="MDR7099488.1"/>
    <property type="molecule type" value="Genomic_DNA"/>
</dbReference>
<name>A0ABU1VQH6_9GAMM</name>
<comment type="caution">
    <text evidence="1">The sequence shown here is derived from an EMBL/GenBank/DDBJ whole genome shotgun (WGS) entry which is preliminary data.</text>
</comment>
<evidence type="ECO:0000313" key="2">
    <source>
        <dbReference type="Proteomes" id="UP001267878"/>
    </source>
</evidence>
<protein>
    <recommendedName>
        <fullName evidence="3">DUF1579 domain-containing protein</fullName>
    </recommendedName>
</protein>
<dbReference type="RefSeq" id="WP_310053684.1">
    <property type="nucleotide sequence ID" value="NZ_JAVDVW010000001.1"/>
</dbReference>
<proteinExistence type="predicted"/>